<dbReference type="Gene3D" id="3.90.1410.10">
    <property type="entry name" value="set domain protein methyltransferase, domain 1"/>
    <property type="match status" value="1"/>
</dbReference>
<reference evidence="1 2" key="1">
    <citation type="submission" date="2022-03" db="EMBL/GenBank/DDBJ databases">
        <authorList>
            <person name="Nunn A."/>
            <person name="Chopra R."/>
            <person name="Nunn A."/>
            <person name="Contreras Garrido A."/>
        </authorList>
    </citation>
    <scope>NUCLEOTIDE SEQUENCE [LARGE SCALE GENOMIC DNA]</scope>
</reference>
<dbReference type="SUPFAM" id="SSF82199">
    <property type="entry name" value="SET domain"/>
    <property type="match status" value="1"/>
</dbReference>
<organism evidence="1 2">
    <name type="scientific">Thlaspi arvense</name>
    <name type="common">Field penny-cress</name>
    <dbReference type="NCBI Taxonomy" id="13288"/>
    <lineage>
        <taxon>Eukaryota</taxon>
        <taxon>Viridiplantae</taxon>
        <taxon>Streptophyta</taxon>
        <taxon>Embryophyta</taxon>
        <taxon>Tracheophyta</taxon>
        <taxon>Spermatophyta</taxon>
        <taxon>Magnoliopsida</taxon>
        <taxon>eudicotyledons</taxon>
        <taxon>Gunneridae</taxon>
        <taxon>Pentapetalae</taxon>
        <taxon>rosids</taxon>
        <taxon>malvids</taxon>
        <taxon>Brassicales</taxon>
        <taxon>Brassicaceae</taxon>
        <taxon>Thlaspideae</taxon>
        <taxon>Thlaspi</taxon>
    </lineage>
</organism>
<name>A0AAU9S640_THLAR</name>
<evidence type="ECO:0000313" key="2">
    <source>
        <dbReference type="Proteomes" id="UP000836841"/>
    </source>
</evidence>
<proteinExistence type="predicted"/>
<dbReference type="Proteomes" id="UP000836841">
    <property type="component" value="Unassembled WGS sequence"/>
</dbReference>
<dbReference type="GO" id="GO:0016279">
    <property type="term" value="F:protein-lysine N-methyltransferase activity"/>
    <property type="evidence" value="ECO:0007669"/>
    <property type="project" value="TreeGrafter"/>
</dbReference>
<sequence length="173" mass="19501">MASLFSIPSYSSYSSSSSAFLSPTLKNTPKCSSFLTPKRTPQFRRPLSVISLLTQESEPPPAVQTFWQWFCDQGVISSKCPVKPAVVPEGLGLIAQRDIAKNEVVLEVPKKYWINPDTVSGSEIGSVCGGLKPWIAVALFLIREKKLKKDDSPWRYYFDILPEYTDSTIYWWV</sequence>
<comment type="caution">
    <text evidence="1">The sequence shown here is derived from an EMBL/GenBank/DDBJ whole genome shotgun (WGS) entry which is preliminary data.</text>
</comment>
<gene>
    <name evidence="1" type="ORF">TAV2_LOCUS12011</name>
</gene>
<dbReference type="InterPro" id="IPR050600">
    <property type="entry name" value="SETD3_SETD6_MTase"/>
</dbReference>
<accession>A0AAU9S640</accession>
<dbReference type="PANTHER" id="PTHR13271">
    <property type="entry name" value="UNCHARACTERIZED PUTATIVE METHYLTRANSFERASE"/>
    <property type="match status" value="1"/>
</dbReference>
<dbReference type="EMBL" id="CAJVSB020000578">
    <property type="protein sequence ID" value="CAH2056817.1"/>
    <property type="molecule type" value="Genomic_DNA"/>
</dbReference>
<dbReference type="AlphaFoldDB" id="A0AAU9S640"/>
<keyword evidence="2" id="KW-1185">Reference proteome</keyword>
<dbReference type="InterPro" id="IPR046341">
    <property type="entry name" value="SET_dom_sf"/>
</dbReference>
<protein>
    <submittedName>
        <fullName evidence="1">Uncharacterized protein</fullName>
    </submittedName>
</protein>
<evidence type="ECO:0000313" key="1">
    <source>
        <dbReference type="EMBL" id="CAH2056817.1"/>
    </source>
</evidence>
<dbReference type="PANTHER" id="PTHR13271:SF113">
    <property type="entry name" value="[FRUCTOSE-BISPHOSPHATE ALDOLASE]-LYSINE N-METHYLTRANSFERASE, CHLOROPLASTIC"/>
    <property type="match status" value="1"/>
</dbReference>